<dbReference type="Pfam" id="PF01494">
    <property type="entry name" value="FAD_binding_3"/>
    <property type="match status" value="1"/>
</dbReference>
<sequence length="364" mass="39304">MTKNEKVLISGASVGGPALAYFLHHSGYDVTVVERASARRTGGLAVGFSDPVFDVLAEMNILDQLRAHDTKMGSTAVVDTNGTEIGQLPTETFSGVLEVPKRELTRLLHKITADDVEYVFDDSITKLTQHPSGVSVEFENRPDEEFDLVFGADGLHSKVRRLAFAESAITVSHLGISTGCFTTDNYLGLNHSSVLRPIDGTAVLLFNDNEPDQLNVSLSFRTDSPYLDRSTRDEQEEAVRAAFAGHEWEVPRLLKVMPDAGDWYFFSCCQVNADTWSSGRVALVGDAGYCAAPTSGRGTSQALLGARTLARALAASSGDYETAFAVYEAEMRPYVAASQEKGRLAAAQISGHTDAATKLQELEG</sequence>
<dbReference type="PANTHER" id="PTHR46865:SF2">
    <property type="entry name" value="MONOOXYGENASE"/>
    <property type="match status" value="1"/>
</dbReference>
<proteinExistence type="predicted"/>
<dbReference type="InterPro" id="IPR002938">
    <property type="entry name" value="FAD-bd"/>
</dbReference>
<dbReference type="OrthoDB" id="4293235at2"/>
<feature type="domain" description="FAD-binding" evidence="1">
    <location>
        <begin position="6"/>
        <end position="335"/>
    </location>
</feature>
<comment type="caution">
    <text evidence="2">The sequence shown here is derived from an EMBL/GenBank/DDBJ whole genome shotgun (WGS) entry which is preliminary data.</text>
</comment>
<keyword evidence="3" id="KW-1185">Reference proteome</keyword>
<dbReference type="PANTHER" id="PTHR46865">
    <property type="entry name" value="OXIDOREDUCTASE-RELATED"/>
    <property type="match status" value="1"/>
</dbReference>
<dbReference type="SUPFAM" id="SSF51905">
    <property type="entry name" value="FAD/NAD(P)-binding domain"/>
    <property type="match status" value="1"/>
</dbReference>
<dbReference type="Gene3D" id="3.50.50.60">
    <property type="entry name" value="FAD/NAD(P)-binding domain"/>
    <property type="match status" value="1"/>
</dbReference>
<protein>
    <submittedName>
        <fullName evidence="2">FAD-dependent oxidoreductase</fullName>
    </submittedName>
</protein>
<dbReference type="GO" id="GO:0071949">
    <property type="term" value="F:FAD binding"/>
    <property type="evidence" value="ECO:0007669"/>
    <property type="project" value="InterPro"/>
</dbReference>
<evidence type="ECO:0000313" key="2">
    <source>
        <dbReference type="EMBL" id="RJQ77026.1"/>
    </source>
</evidence>
<dbReference type="EMBL" id="QZFV01000142">
    <property type="protein sequence ID" value="RJQ77026.1"/>
    <property type="molecule type" value="Genomic_DNA"/>
</dbReference>
<evidence type="ECO:0000313" key="3">
    <source>
        <dbReference type="Proteomes" id="UP000285112"/>
    </source>
</evidence>
<dbReference type="Proteomes" id="UP000285112">
    <property type="component" value="Unassembled WGS sequence"/>
</dbReference>
<evidence type="ECO:0000259" key="1">
    <source>
        <dbReference type="Pfam" id="PF01494"/>
    </source>
</evidence>
<dbReference type="AlphaFoldDB" id="A0A419HLP1"/>
<dbReference type="PRINTS" id="PR00420">
    <property type="entry name" value="RNGMNOXGNASE"/>
</dbReference>
<reference evidence="2 3" key="1">
    <citation type="submission" date="2018-09" db="EMBL/GenBank/DDBJ databases">
        <title>YIM PH 21725 draft genome.</title>
        <authorList>
            <person name="Miao C."/>
        </authorList>
    </citation>
    <scope>NUCLEOTIDE SEQUENCE [LARGE SCALE GENOMIC DNA]</scope>
    <source>
        <strain evidence="3">YIM PH21725</strain>
    </source>
</reference>
<name>A0A419HLP1_9PSEU</name>
<dbReference type="RefSeq" id="WP_120026699.1">
    <property type="nucleotide sequence ID" value="NZ_QZFV01000142.1"/>
</dbReference>
<gene>
    <name evidence="2" type="ORF">D5S19_30015</name>
</gene>
<accession>A0A419HLP1</accession>
<dbReference type="InterPro" id="IPR036188">
    <property type="entry name" value="FAD/NAD-bd_sf"/>
</dbReference>
<organism evidence="2 3">
    <name type="scientific">Amycolatopsis panacis</name>
    <dbReference type="NCBI Taxonomy" id="2340917"/>
    <lineage>
        <taxon>Bacteria</taxon>
        <taxon>Bacillati</taxon>
        <taxon>Actinomycetota</taxon>
        <taxon>Actinomycetes</taxon>
        <taxon>Pseudonocardiales</taxon>
        <taxon>Pseudonocardiaceae</taxon>
        <taxon>Amycolatopsis</taxon>
    </lineage>
</organism>
<dbReference type="InterPro" id="IPR051704">
    <property type="entry name" value="FAD_aromatic-hydroxylase"/>
</dbReference>